<keyword evidence="5" id="KW-0472">Membrane</keyword>
<accession>A0A3D9ZX12</accession>
<dbReference type="GO" id="GO:0016798">
    <property type="term" value="F:hydrolase activity, acting on glycosyl bonds"/>
    <property type="evidence" value="ECO:0007669"/>
    <property type="project" value="UniProtKB-KW"/>
</dbReference>
<keyword evidence="3" id="KW-0624">Polysaccharide degradation</keyword>
<protein>
    <submittedName>
        <fullName evidence="7">Fibronectin type III domain protein</fullName>
    </submittedName>
</protein>
<feature type="domain" description="Fibronectin type-III" evidence="6">
    <location>
        <begin position="634"/>
        <end position="719"/>
    </location>
</feature>
<dbReference type="PANTHER" id="PTHR13817:SF73">
    <property type="entry name" value="FIBRONECTIN TYPE-III DOMAIN-CONTAINING PROTEIN"/>
    <property type="match status" value="1"/>
</dbReference>
<proteinExistence type="predicted"/>
<dbReference type="CDD" id="cd00063">
    <property type="entry name" value="FN3"/>
    <property type="match status" value="3"/>
</dbReference>
<dbReference type="SUPFAM" id="SSF49265">
    <property type="entry name" value="Fibronectin type III"/>
    <property type="match status" value="2"/>
</dbReference>
<dbReference type="InterPro" id="IPR013783">
    <property type="entry name" value="Ig-like_fold"/>
</dbReference>
<reference evidence="7 8" key="1">
    <citation type="submission" date="2018-08" db="EMBL/GenBank/DDBJ databases">
        <title>Sequencing the genomes of 1000 actinobacteria strains.</title>
        <authorList>
            <person name="Klenk H.-P."/>
        </authorList>
    </citation>
    <scope>NUCLEOTIDE SEQUENCE [LARGE SCALE GENOMIC DNA]</scope>
    <source>
        <strain evidence="7 8">DSM 44099</strain>
    </source>
</reference>
<dbReference type="PANTHER" id="PTHR13817">
    <property type="entry name" value="TITIN"/>
    <property type="match status" value="1"/>
</dbReference>
<keyword evidence="2" id="KW-0378">Hydrolase</keyword>
<dbReference type="GO" id="GO:0000272">
    <property type="term" value="P:polysaccharide catabolic process"/>
    <property type="evidence" value="ECO:0007669"/>
    <property type="project" value="UniProtKB-KW"/>
</dbReference>
<evidence type="ECO:0000256" key="1">
    <source>
        <dbReference type="ARBA" id="ARBA00022737"/>
    </source>
</evidence>
<evidence type="ECO:0000256" key="3">
    <source>
        <dbReference type="ARBA" id="ARBA00023326"/>
    </source>
</evidence>
<feature type="transmembrane region" description="Helical" evidence="5">
    <location>
        <begin position="39"/>
        <end position="62"/>
    </location>
</feature>
<dbReference type="InterPro" id="IPR011048">
    <property type="entry name" value="Haem_d1_sf"/>
</dbReference>
<evidence type="ECO:0000256" key="5">
    <source>
        <dbReference type="SAM" id="Phobius"/>
    </source>
</evidence>
<comment type="caution">
    <text evidence="7">The sequence shown here is derived from an EMBL/GenBank/DDBJ whole genome shotgun (WGS) entry which is preliminary data.</text>
</comment>
<keyword evidence="2" id="KW-0326">Glycosidase</keyword>
<sequence>MATTDNGTMTGGDGVAPDLGKALDEALAKPRRRIPRGGLVTGGVVIALVAAMGFTVLGLGVADNAVANYDASSWLWSRAKSEVARVNGLTGRVDTRVEVGQARNHSMQVTQTDRFLILRDLTTGQVSSLDLATLQVMATTRTTSGLGVSIAMRDDAAFVVDAPQGVVRQLDPRSLVPIGEPVRYPPGIAGGTFDGTGRLWVAVPSEGTVSAITPAPLPSAPADPLPTGAAALVGVSNPGSGGSGGGVSPALVKTVTVADPSHDLAVTTLDDGVAVLDRTSGALTTVRGEREHKVVLTLSGIGAVPPRTNGGEVPVTVADGRQVVVVGESGPTTQFVVPGEGDQLRPAVAWAGRFYCADDRTGTVHVFDEHGQLVDTIEVKGANGPLELEVRENYLFINAPNSSTARVVDDHNQVRVVDKYADDVLGDDPPKDPPKPPPVKEKVVGKPGAPKAVTATAGDKLARVSWRAANENGSAITKYVVEGGPQPVEVGARQRSIEIAGLTNGETYRFAVHAVNGKGAGPVKNSNPVMPTADVPDPPASVTAEARPDGTVRVSWPAANGQGNKIAKYAVTSSTAGATAPAGETAKTELIVPAGDLDYGTQYAFTVVAVSDKGAASTPSPSSDTVVPFTVPGKPLNISAVAPDAAGTITVSWGVPTDNGRPITGYAVTVGGKTTQTAGTSQTITGLPAGQPATASVTAVNEAGEGPAATATATTIDVPTLTLGAATATTTAVSVPMTVNTHGSASQCQVTLSGEGRTVASGWTTCGTITIDAWRAGTTYSYTVEARNNAGTANGGGARNVNTGAVNGTVACNDSGGTYCDDGIGVYTGTRQVLAEAVGDTPNGTGYGAWCKKAGTNIKAVQYNNNKASTWWVQITFKNNARYIPFAWLNLNNGDNINGLPTCV</sequence>
<evidence type="ECO:0000256" key="4">
    <source>
        <dbReference type="SAM" id="MobiDB-lite"/>
    </source>
</evidence>
<keyword evidence="5" id="KW-0812">Transmembrane</keyword>
<gene>
    <name evidence="7" type="ORF">DFJ67_7816</name>
</gene>
<dbReference type="Proteomes" id="UP000256913">
    <property type="component" value="Unassembled WGS sequence"/>
</dbReference>
<keyword evidence="1" id="KW-0677">Repeat</keyword>
<name>A0A3D9ZX12_9ACTN</name>
<evidence type="ECO:0000313" key="8">
    <source>
        <dbReference type="Proteomes" id="UP000256913"/>
    </source>
</evidence>
<keyword evidence="3" id="KW-0119">Carbohydrate metabolism</keyword>
<feature type="compositionally biased region" description="Basic and acidic residues" evidence="4">
    <location>
        <begin position="421"/>
        <end position="444"/>
    </location>
</feature>
<evidence type="ECO:0000259" key="6">
    <source>
        <dbReference type="PROSITE" id="PS50853"/>
    </source>
</evidence>
<dbReference type="SMART" id="SM00060">
    <property type="entry name" value="FN3"/>
    <property type="match status" value="3"/>
</dbReference>
<dbReference type="Gene3D" id="2.60.40.10">
    <property type="entry name" value="Immunoglobulins"/>
    <property type="match status" value="3"/>
</dbReference>
<keyword evidence="5" id="KW-1133">Transmembrane helix</keyword>
<dbReference type="InterPro" id="IPR003961">
    <property type="entry name" value="FN3_dom"/>
</dbReference>
<dbReference type="InterPro" id="IPR050964">
    <property type="entry name" value="Striated_Muscle_Regulatory"/>
</dbReference>
<dbReference type="SUPFAM" id="SSF51004">
    <property type="entry name" value="C-terminal (heme d1) domain of cytochrome cd1-nitrite reductase"/>
    <property type="match status" value="1"/>
</dbReference>
<feature type="region of interest" description="Disordered" evidence="4">
    <location>
        <begin position="421"/>
        <end position="452"/>
    </location>
</feature>
<dbReference type="AlphaFoldDB" id="A0A3D9ZX12"/>
<evidence type="ECO:0000313" key="7">
    <source>
        <dbReference type="EMBL" id="REG01729.1"/>
    </source>
</evidence>
<organism evidence="7 8">
    <name type="scientific">Asanoa ferruginea</name>
    <dbReference type="NCBI Taxonomy" id="53367"/>
    <lineage>
        <taxon>Bacteria</taxon>
        <taxon>Bacillati</taxon>
        <taxon>Actinomycetota</taxon>
        <taxon>Actinomycetes</taxon>
        <taxon>Micromonosporales</taxon>
        <taxon>Micromonosporaceae</taxon>
        <taxon>Asanoa</taxon>
    </lineage>
</organism>
<keyword evidence="8" id="KW-1185">Reference proteome</keyword>
<dbReference type="PROSITE" id="PS50853">
    <property type="entry name" value="FN3"/>
    <property type="match status" value="3"/>
</dbReference>
<evidence type="ECO:0000256" key="2">
    <source>
        <dbReference type="ARBA" id="ARBA00023295"/>
    </source>
</evidence>
<feature type="domain" description="Fibronectin type-III" evidence="6">
    <location>
        <begin position="446"/>
        <end position="535"/>
    </location>
</feature>
<dbReference type="EMBL" id="QUMQ01000001">
    <property type="protein sequence ID" value="REG01729.1"/>
    <property type="molecule type" value="Genomic_DNA"/>
</dbReference>
<dbReference type="Pfam" id="PF00041">
    <property type="entry name" value="fn3"/>
    <property type="match status" value="3"/>
</dbReference>
<dbReference type="InterPro" id="IPR036116">
    <property type="entry name" value="FN3_sf"/>
</dbReference>
<feature type="domain" description="Fibronectin type-III" evidence="6">
    <location>
        <begin position="538"/>
        <end position="633"/>
    </location>
</feature>